<keyword evidence="2" id="KW-1185">Reference proteome</keyword>
<protein>
    <recommendedName>
        <fullName evidence="3">F-box domain-containing protein</fullName>
    </recommendedName>
</protein>
<evidence type="ECO:0008006" key="3">
    <source>
        <dbReference type="Google" id="ProtNLM"/>
    </source>
</evidence>
<gene>
    <name evidence="1" type="ORF">PIIN_11875</name>
</gene>
<dbReference type="HOGENOM" id="CLU_809216_0_0_1"/>
<organism evidence="1 2">
    <name type="scientific">Serendipita indica (strain DSM 11827)</name>
    <name type="common">Root endophyte fungus</name>
    <name type="synonym">Piriformospora indica</name>
    <dbReference type="NCBI Taxonomy" id="1109443"/>
    <lineage>
        <taxon>Eukaryota</taxon>
        <taxon>Fungi</taxon>
        <taxon>Dikarya</taxon>
        <taxon>Basidiomycota</taxon>
        <taxon>Agaricomycotina</taxon>
        <taxon>Agaricomycetes</taxon>
        <taxon>Sebacinales</taxon>
        <taxon>Serendipitaceae</taxon>
        <taxon>Serendipita</taxon>
    </lineage>
</organism>
<name>G4TQG7_SERID</name>
<proteinExistence type="predicted"/>
<evidence type="ECO:0000313" key="1">
    <source>
        <dbReference type="EMBL" id="CCA73560.1"/>
    </source>
</evidence>
<dbReference type="AlphaFoldDB" id="G4TQG7"/>
<reference evidence="1 2" key="1">
    <citation type="journal article" date="2011" name="PLoS Pathog.">
        <title>Endophytic Life Strategies Decoded by Genome and Transcriptome Analyses of the Mutualistic Root Symbiont Piriformospora indica.</title>
        <authorList>
            <person name="Zuccaro A."/>
            <person name="Lahrmann U."/>
            <person name="Guldener U."/>
            <person name="Langen G."/>
            <person name="Pfiffi S."/>
            <person name="Biedenkopf D."/>
            <person name="Wong P."/>
            <person name="Samans B."/>
            <person name="Grimm C."/>
            <person name="Basiewicz M."/>
            <person name="Murat C."/>
            <person name="Martin F."/>
            <person name="Kogel K.H."/>
        </authorList>
    </citation>
    <scope>NUCLEOTIDE SEQUENCE [LARGE SCALE GENOMIC DNA]</scope>
    <source>
        <strain evidence="1 2">DSM 11827</strain>
    </source>
</reference>
<accession>G4TQG7</accession>
<dbReference type="InParanoid" id="G4TQG7"/>
<dbReference type="EMBL" id="CAFZ01000235">
    <property type="protein sequence ID" value="CCA73560.1"/>
    <property type="molecule type" value="Genomic_DNA"/>
</dbReference>
<sequence length="343" mass="39065">MPHVAVVNRMARLEKYRSHDLVQSHRLELMRSVDLISRHPLWLSWDWPELQVMVGKWTDDDARIILDHTPNLKVLEFNLSYCRPDEITELSVLHHPVVHQLTHLSIKCLIDTPQQTIHLPYLRFLSLDVSYGHIKGVENMGTTLLPWTFPRLRSLVIRGTIGVSTRDALTPFFDAHSSSVTRLIDEARVSQGTRNIPTEIISHFPSLCVYGVDLPTFVSGTLPANIQPSPTARPLTVIPLQVQTALSWWDTSATLAVLKRLMKYVKSEGTYIPKMIMLGERWEDIDTWLQRTLPERIELFLKMLVGFDSPECPVVDRDMVCLRSLRQFSSAQAPSCLSSVAAT</sequence>
<evidence type="ECO:0000313" key="2">
    <source>
        <dbReference type="Proteomes" id="UP000007148"/>
    </source>
</evidence>
<dbReference type="OrthoDB" id="10330758at2759"/>
<dbReference type="Proteomes" id="UP000007148">
    <property type="component" value="Unassembled WGS sequence"/>
</dbReference>
<comment type="caution">
    <text evidence="1">The sequence shown here is derived from an EMBL/GenBank/DDBJ whole genome shotgun (WGS) entry which is preliminary data.</text>
</comment>